<dbReference type="AlphaFoldDB" id="A0A3T0NAE3"/>
<dbReference type="SUPFAM" id="SSF103481">
    <property type="entry name" value="Multidrug resistance efflux transporter EmrE"/>
    <property type="match status" value="2"/>
</dbReference>
<feature type="transmembrane region" description="Helical" evidence="1">
    <location>
        <begin position="235"/>
        <end position="255"/>
    </location>
</feature>
<dbReference type="OrthoDB" id="7704317at2"/>
<keyword evidence="1" id="KW-0812">Transmembrane</keyword>
<evidence type="ECO:0000313" key="3">
    <source>
        <dbReference type="EMBL" id="AZV80991.1"/>
    </source>
</evidence>
<keyword evidence="4" id="KW-1185">Reference proteome</keyword>
<dbReference type="Proteomes" id="UP000283063">
    <property type="component" value="Plasmid pW43C"/>
</dbReference>
<dbReference type="PANTHER" id="PTHR22911">
    <property type="entry name" value="ACYL-MALONYL CONDENSING ENZYME-RELATED"/>
    <property type="match status" value="1"/>
</dbReference>
<dbReference type="Pfam" id="PF00892">
    <property type="entry name" value="EamA"/>
    <property type="match status" value="2"/>
</dbReference>
<gene>
    <name evidence="3" type="ORF">EBB79_24115</name>
</gene>
<feature type="transmembrane region" description="Helical" evidence="1">
    <location>
        <begin position="147"/>
        <end position="169"/>
    </location>
</feature>
<reference evidence="3 4" key="1">
    <citation type="submission" date="2018-10" db="EMBL/GenBank/DDBJ databases">
        <title>Parasedimentitalea marina sp. nov., a psychrophilic bacterium isolated from deep seawater of the New Britain Trench.</title>
        <authorList>
            <person name="Cao J."/>
        </authorList>
    </citation>
    <scope>NUCLEOTIDE SEQUENCE [LARGE SCALE GENOMIC DNA]</scope>
    <source>
        <strain evidence="3 4">W43</strain>
        <plasmid evidence="3 4">pW43C</plasmid>
    </source>
</reference>
<keyword evidence="1" id="KW-0472">Membrane</keyword>
<dbReference type="GO" id="GO:0016020">
    <property type="term" value="C:membrane"/>
    <property type="evidence" value="ECO:0007669"/>
    <property type="project" value="InterPro"/>
</dbReference>
<sequence>MSLLLGLCAALLWAFHDLCVRYVTQQVSVLPALLTVLVCGALIVLPVAVVLGDWQAMTATSYGLSALSGVAFAGASLSLYGAFANGPVRLVAPIIGAYPVLSVGWGVMTGTEVTPHQWGAVLIIIAGVALVAILSNDTRHGGQKIRAVILAVCAGTGFALTFAFAQAAIQHGSDLPVIVATRAAALAVVGLILLATRQGYRPRKTALPLLAGMGFLDATALALVTVAGTQPHPEFAAVSSSLFGLLTVVLAWAILKEPMTRQQWGAAVMVFGGIGYLGF</sequence>
<feature type="transmembrane region" description="Helical" evidence="1">
    <location>
        <begin position="207"/>
        <end position="229"/>
    </location>
</feature>
<dbReference type="RefSeq" id="WP_127751491.1">
    <property type="nucleotide sequence ID" value="NZ_CP033222.1"/>
</dbReference>
<organism evidence="3 4">
    <name type="scientific">Parasedimentitalea marina</name>
    <dbReference type="NCBI Taxonomy" id="2483033"/>
    <lineage>
        <taxon>Bacteria</taxon>
        <taxon>Pseudomonadati</taxon>
        <taxon>Pseudomonadota</taxon>
        <taxon>Alphaproteobacteria</taxon>
        <taxon>Rhodobacterales</taxon>
        <taxon>Paracoccaceae</taxon>
        <taxon>Parasedimentitalea</taxon>
    </lineage>
</organism>
<keyword evidence="3" id="KW-0614">Plasmid</keyword>
<dbReference type="InterPro" id="IPR000620">
    <property type="entry name" value="EamA_dom"/>
</dbReference>
<feature type="transmembrane region" description="Helical" evidence="1">
    <location>
        <begin position="118"/>
        <end position="135"/>
    </location>
</feature>
<dbReference type="EMBL" id="CP033222">
    <property type="protein sequence ID" value="AZV80991.1"/>
    <property type="molecule type" value="Genomic_DNA"/>
</dbReference>
<evidence type="ECO:0000256" key="1">
    <source>
        <dbReference type="SAM" id="Phobius"/>
    </source>
</evidence>
<evidence type="ECO:0000313" key="4">
    <source>
        <dbReference type="Proteomes" id="UP000283063"/>
    </source>
</evidence>
<feature type="transmembrane region" description="Helical" evidence="1">
    <location>
        <begin position="63"/>
        <end position="83"/>
    </location>
</feature>
<proteinExistence type="predicted"/>
<evidence type="ECO:0000259" key="2">
    <source>
        <dbReference type="Pfam" id="PF00892"/>
    </source>
</evidence>
<accession>A0A3T0NAE3</accession>
<feature type="transmembrane region" description="Helical" evidence="1">
    <location>
        <begin position="29"/>
        <end position="51"/>
    </location>
</feature>
<name>A0A3T0NAE3_9RHOB</name>
<feature type="domain" description="EamA" evidence="2">
    <location>
        <begin position="3"/>
        <end position="132"/>
    </location>
</feature>
<dbReference type="KEGG" id="sedi:EBB79_24115"/>
<dbReference type="InterPro" id="IPR037185">
    <property type="entry name" value="EmrE-like"/>
</dbReference>
<dbReference type="PANTHER" id="PTHR22911:SF137">
    <property type="entry name" value="SOLUTE CARRIER FAMILY 35 MEMBER G2-RELATED"/>
    <property type="match status" value="1"/>
</dbReference>
<geneLocation type="plasmid" evidence="3 4">
    <name>pW43C</name>
</geneLocation>
<feature type="domain" description="EamA" evidence="2">
    <location>
        <begin position="147"/>
        <end position="275"/>
    </location>
</feature>
<keyword evidence="1" id="KW-1133">Transmembrane helix</keyword>
<feature type="transmembrane region" description="Helical" evidence="1">
    <location>
        <begin position="175"/>
        <end position="195"/>
    </location>
</feature>
<protein>
    <submittedName>
        <fullName evidence="3">EamA/RhaT family transporter</fullName>
    </submittedName>
</protein>